<accession>A0A812ICR6</accession>
<organism evidence="2 3">
    <name type="scientific">Symbiodinium natans</name>
    <dbReference type="NCBI Taxonomy" id="878477"/>
    <lineage>
        <taxon>Eukaryota</taxon>
        <taxon>Sar</taxon>
        <taxon>Alveolata</taxon>
        <taxon>Dinophyceae</taxon>
        <taxon>Suessiales</taxon>
        <taxon>Symbiodiniaceae</taxon>
        <taxon>Symbiodinium</taxon>
    </lineage>
</organism>
<name>A0A812ICR6_9DINO</name>
<proteinExistence type="predicted"/>
<protein>
    <submittedName>
        <fullName evidence="2">Uncharacterized protein</fullName>
    </submittedName>
</protein>
<reference evidence="2" key="1">
    <citation type="submission" date="2021-02" db="EMBL/GenBank/DDBJ databases">
        <authorList>
            <person name="Dougan E. K."/>
            <person name="Rhodes N."/>
            <person name="Thang M."/>
            <person name="Chan C."/>
        </authorList>
    </citation>
    <scope>NUCLEOTIDE SEQUENCE</scope>
</reference>
<gene>
    <name evidence="2" type="ORF">SNAT2548_LOCUS3690</name>
</gene>
<feature type="compositionally biased region" description="Basic and acidic residues" evidence="1">
    <location>
        <begin position="107"/>
        <end position="119"/>
    </location>
</feature>
<evidence type="ECO:0000256" key="1">
    <source>
        <dbReference type="SAM" id="MobiDB-lite"/>
    </source>
</evidence>
<evidence type="ECO:0000313" key="2">
    <source>
        <dbReference type="EMBL" id="CAE7030639.1"/>
    </source>
</evidence>
<comment type="caution">
    <text evidence="2">The sequence shown here is derived from an EMBL/GenBank/DDBJ whole genome shotgun (WGS) entry which is preliminary data.</text>
</comment>
<dbReference type="AlphaFoldDB" id="A0A812ICR6"/>
<keyword evidence="3" id="KW-1185">Reference proteome</keyword>
<evidence type="ECO:0000313" key="3">
    <source>
        <dbReference type="Proteomes" id="UP000604046"/>
    </source>
</evidence>
<dbReference type="EMBL" id="CAJNDS010000225">
    <property type="protein sequence ID" value="CAE7030639.1"/>
    <property type="molecule type" value="Genomic_DNA"/>
</dbReference>
<feature type="region of interest" description="Disordered" evidence="1">
    <location>
        <begin position="98"/>
        <end position="126"/>
    </location>
</feature>
<dbReference type="Proteomes" id="UP000604046">
    <property type="component" value="Unassembled WGS sequence"/>
</dbReference>
<dbReference type="OrthoDB" id="412696at2759"/>
<sequence>METTQQKAQQEVLRFSELYKLREADFRPHPVTHLRYDSLNISFTNAGSLTRAMRRGKHVEPLCKILPSCEMVPVKAGLPDAMMRPRYPSEPNLRLEARAGEAGSQDSLKRRTSDSDLSRSSHGVNEPAVPLHWPCAATFERPSRSRRSKGARRHRRLARAMEAATFKLPASQDVGCFEPRAPIRQGNEMGPYLNPFLTRFHDRRPGGGFFAGSGLAAGKVTAVGLAQVVHSGVLWSTFSLHCP</sequence>